<dbReference type="OrthoDB" id="5851235at2759"/>
<name>A0A261B814_CAERE</name>
<reference evidence="1" key="1">
    <citation type="submission" date="2017-08" db="EMBL/GenBank/DDBJ databases">
        <authorList>
            <person name="de Groot N.N."/>
        </authorList>
    </citation>
    <scope>NUCLEOTIDE SEQUENCE [LARGE SCALE GENOMIC DNA]</scope>
    <source>
        <strain evidence="1">PX439</strain>
    </source>
</reference>
<sequence length="329" mass="37189">MNDINAIKKFEWDFQMSNFSSSDFPIEQFRHSNDENEFETIVGIAVVFSAATGIFANFLVIILSFGHVKGDFRFFVANLALVDILCGSVFMFMGYINVNDDHHIPSQFLYYMTLAFYGSFGTMICAIVPISLSRVLALSNASLYATLFGGRRSLIFCVFLDFLPVGILYVICVVEHDVAKILFYTFAFITTFAYFVAFTTNYMVFRVVAKHIKVVENLRDQARLLETRQVAIATLAQAIIPLFCQVPAFLTLSSVLLLSEPITNGNVIIITQLWLALSPFLDAVITIIVIKQYRKNCLTCASTMGKRIWKPKNTDALYSEEKEAFETRL</sequence>
<accession>A0A261B814</accession>
<protein>
    <submittedName>
        <fullName evidence="1">Uncharacterized protein</fullName>
    </submittedName>
</protein>
<dbReference type="eggNOG" id="ENOG502SHQ9">
    <property type="taxonomic scope" value="Eukaryota"/>
</dbReference>
<gene>
    <name evidence="1" type="ORF">FL82_00115</name>
</gene>
<dbReference type="KEGG" id="crq:GCK72_022206"/>
<evidence type="ECO:0000313" key="2">
    <source>
        <dbReference type="Proteomes" id="UP000216624"/>
    </source>
</evidence>
<proteinExistence type="predicted"/>
<dbReference type="EMBL" id="NMWX01000001">
    <property type="protein sequence ID" value="OZG06472.1"/>
    <property type="molecule type" value="Genomic_DNA"/>
</dbReference>
<dbReference type="CTD" id="9809807"/>
<comment type="caution">
    <text evidence="1">The sequence shown here is derived from an EMBL/GenBank/DDBJ whole genome shotgun (WGS) entry which is preliminary data.</text>
</comment>
<organism evidence="1 2">
    <name type="scientific">Caenorhabditis remanei</name>
    <name type="common">Caenorhabditis vulgaris</name>
    <dbReference type="NCBI Taxonomy" id="31234"/>
    <lineage>
        <taxon>Eukaryota</taxon>
        <taxon>Metazoa</taxon>
        <taxon>Ecdysozoa</taxon>
        <taxon>Nematoda</taxon>
        <taxon>Chromadorea</taxon>
        <taxon>Rhabditida</taxon>
        <taxon>Rhabditina</taxon>
        <taxon>Rhabditomorpha</taxon>
        <taxon>Rhabditoidea</taxon>
        <taxon>Rhabditidae</taxon>
        <taxon>Peloderinae</taxon>
        <taxon>Caenorhabditis</taxon>
    </lineage>
</organism>
<feature type="non-terminal residue" evidence="1">
    <location>
        <position position="1"/>
    </location>
</feature>
<keyword evidence="2" id="KW-1185">Reference proteome</keyword>
<dbReference type="Gene3D" id="1.20.1070.10">
    <property type="entry name" value="Rhodopsin 7-helix transmembrane proteins"/>
    <property type="match status" value="1"/>
</dbReference>
<dbReference type="OMA" id="KRIWKPK"/>
<evidence type="ECO:0000313" key="1">
    <source>
        <dbReference type="EMBL" id="OZG06472.1"/>
    </source>
</evidence>
<dbReference type="SUPFAM" id="SSF81321">
    <property type="entry name" value="Family A G protein-coupled receptor-like"/>
    <property type="match status" value="1"/>
</dbReference>
<dbReference type="HOGENOM" id="CLU_931361_0_0_1"/>
<dbReference type="Proteomes" id="UP000216624">
    <property type="component" value="Unassembled WGS sequence"/>
</dbReference>
<dbReference type="STRING" id="31234.E3MA66"/>
<dbReference type="CDD" id="cd00637">
    <property type="entry name" value="7tm_classA_rhodopsin-like"/>
    <property type="match status" value="1"/>
</dbReference>